<dbReference type="Pfam" id="PF13407">
    <property type="entry name" value="Peripla_BP_4"/>
    <property type="match status" value="1"/>
</dbReference>
<evidence type="ECO:0000256" key="1">
    <source>
        <dbReference type="ARBA" id="ARBA00004196"/>
    </source>
</evidence>
<keyword evidence="3" id="KW-0762">Sugar transport</keyword>
<dbReference type="PANTHER" id="PTHR30036:SF2">
    <property type="entry name" value="D-GALACTOSE_METHYL-GALACTOSIDE BINDING PERIPLASMIC PROTEIN MGLB"/>
    <property type="match status" value="1"/>
</dbReference>
<dbReference type="Proteomes" id="UP000255036">
    <property type="component" value="Unassembled WGS sequence"/>
</dbReference>
<comment type="subunit">
    <text evidence="8">The ABC transporter complex is composed of one ATP-binding protein (MglA), two transmembrane proteins (MglC) and a solute-binding protein (MglB).</text>
</comment>
<name>A0A371AT01_9FIRM</name>
<evidence type="ECO:0000256" key="2">
    <source>
        <dbReference type="ARBA" id="ARBA00022448"/>
    </source>
</evidence>
<evidence type="ECO:0000313" key="12">
    <source>
        <dbReference type="Proteomes" id="UP000255036"/>
    </source>
</evidence>
<feature type="domain" description="Periplasmic binding protein" evidence="10">
    <location>
        <begin position="40"/>
        <end position="318"/>
    </location>
</feature>
<dbReference type="SUPFAM" id="SSF53822">
    <property type="entry name" value="Periplasmic binding protein-like I"/>
    <property type="match status" value="1"/>
</dbReference>
<dbReference type="Gene3D" id="3.40.50.2300">
    <property type="match status" value="2"/>
</dbReference>
<keyword evidence="7" id="KW-0106">Calcium</keyword>
<evidence type="ECO:0000256" key="5">
    <source>
        <dbReference type="ARBA" id="ARBA00022729"/>
    </source>
</evidence>
<protein>
    <recommendedName>
        <fullName evidence="9">D-galactose/methyl-galactoside binding periplasmic protein MglB</fullName>
    </recommendedName>
</protein>
<organism evidence="11 12">
    <name type="scientific">Anaerosacchariphilus polymeriproducens</name>
    <dbReference type="NCBI Taxonomy" id="1812858"/>
    <lineage>
        <taxon>Bacteria</taxon>
        <taxon>Bacillati</taxon>
        <taxon>Bacillota</taxon>
        <taxon>Clostridia</taxon>
        <taxon>Lachnospirales</taxon>
        <taxon>Lachnospiraceae</taxon>
        <taxon>Anaerosacchariphilus</taxon>
    </lineage>
</organism>
<dbReference type="InterPro" id="IPR044085">
    <property type="entry name" value="MglB-like_PBP1"/>
</dbReference>
<keyword evidence="5" id="KW-0732">Signal</keyword>
<evidence type="ECO:0000256" key="7">
    <source>
        <dbReference type="ARBA" id="ARBA00022837"/>
    </source>
</evidence>
<evidence type="ECO:0000256" key="9">
    <source>
        <dbReference type="ARBA" id="ARBA00034344"/>
    </source>
</evidence>
<gene>
    <name evidence="11" type="ORF">DWV06_13110</name>
</gene>
<keyword evidence="6" id="KW-0574">Periplasm</keyword>
<dbReference type="PANTHER" id="PTHR30036">
    <property type="entry name" value="D-XYLOSE-BINDING PERIPLASMIC PROTEIN"/>
    <property type="match status" value="1"/>
</dbReference>
<keyword evidence="2" id="KW-0813">Transport</keyword>
<proteinExistence type="predicted"/>
<dbReference type="InterPro" id="IPR050555">
    <property type="entry name" value="Bact_Solute-Bind_Prot2"/>
</dbReference>
<evidence type="ECO:0000256" key="6">
    <source>
        <dbReference type="ARBA" id="ARBA00022764"/>
    </source>
</evidence>
<comment type="caution">
    <text evidence="11">The sequence shown here is derived from an EMBL/GenBank/DDBJ whole genome shotgun (WGS) entry which is preliminary data.</text>
</comment>
<dbReference type="GO" id="GO:0030246">
    <property type="term" value="F:carbohydrate binding"/>
    <property type="evidence" value="ECO:0007669"/>
    <property type="project" value="InterPro"/>
</dbReference>
<reference evidence="11 12" key="1">
    <citation type="submission" date="2018-07" db="EMBL/GenBank/DDBJ databases">
        <title>Anaerosacharophilus polymeroproducens gen. nov. sp. nov., an anaerobic bacterium isolated from salt field.</title>
        <authorList>
            <person name="Kim W."/>
            <person name="Yang S.-H."/>
            <person name="Oh J."/>
            <person name="Lee J.-H."/>
            <person name="Kwon K.K."/>
        </authorList>
    </citation>
    <scope>NUCLEOTIDE SEQUENCE [LARGE SCALE GENOMIC DNA]</scope>
    <source>
        <strain evidence="11 12">MCWD5</strain>
    </source>
</reference>
<dbReference type="EMBL" id="QRCT01000048">
    <property type="protein sequence ID" value="RDU22706.1"/>
    <property type="molecule type" value="Genomic_DNA"/>
</dbReference>
<dbReference type="InterPro" id="IPR028082">
    <property type="entry name" value="Peripla_BP_I"/>
</dbReference>
<evidence type="ECO:0000313" key="11">
    <source>
        <dbReference type="EMBL" id="RDU22706.1"/>
    </source>
</evidence>
<evidence type="ECO:0000259" key="10">
    <source>
        <dbReference type="Pfam" id="PF13407"/>
    </source>
</evidence>
<comment type="subcellular location">
    <subcellularLocation>
        <location evidence="1">Cell envelope</location>
    </subcellularLocation>
</comment>
<dbReference type="GO" id="GO:0030288">
    <property type="term" value="C:outer membrane-bounded periplasmic space"/>
    <property type="evidence" value="ECO:0007669"/>
    <property type="project" value="TreeGrafter"/>
</dbReference>
<evidence type="ECO:0000256" key="4">
    <source>
        <dbReference type="ARBA" id="ARBA00022723"/>
    </source>
</evidence>
<sequence>MKKKIGIVLLVILSLQNFSGCSRGIDLDFSKDKEIKNIKIGISLYDQYDTFIDSIADYFNKAVREKEREKNVTIQVNMVSANGSQSKQNDQVEQFVEQNYDIICVNLVDRTDPSMIIDRVKNANIPTIFFNRELVEEDLERWDKLYYVGAVALESGIMQGKIMNAICKNDFHSVDKNKDGKIQYVMLEGESGHQDALLRTEYVIDTITKAGYSVERLGDEVANWNRAQAETKMNNWIQKFGANIEVVFANNDEMALGAVEAINKKKDIINPMILGIDGTKEAIEAIEQGEMTGTVLNDSKGQAESMLELAYSLVTKEKLSSDIILLDGKYIRLPYEIVTKDNVEEIKKSIK</sequence>
<dbReference type="InterPro" id="IPR025997">
    <property type="entry name" value="SBP_2_dom"/>
</dbReference>
<dbReference type="OrthoDB" id="9769193at2"/>
<dbReference type="RefSeq" id="WP_115482640.1">
    <property type="nucleotide sequence ID" value="NZ_QRCT01000048.1"/>
</dbReference>
<evidence type="ECO:0000256" key="3">
    <source>
        <dbReference type="ARBA" id="ARBA00022597"/>
    </source>
</evidence>
<keyword evidence="4" id="KW-0479">Metal-binding</keyword>
<evidence type="ECO:0000256" key="8">
    <source>
        <dbReference type="ARBA" id="ARBA00034323"/>
    </source>
</evidence>
<dbReference type="GO" id="GO:0046872">
    <property type="term" value="F:metal ion binding"/>
    <property type="evidence" value="ECO:0007669"/>
    <property type="project" value="UniProtKB-KW"/>
</dbReference>
<keyword evidence="12" id="KW-1185">Reference proteome</keyword>
<dbReference type="AlphaFoldDB" id="A0A371AT01"/>
<accession>A0A371AT01</accession>
<dbReference type="CDD" id="cd01539">
    <property type="entry name" value="PBP1_GGBP"/>
    <property type="match status" value="1"/>
</dbReference>